<dbReference type="Proteomes" id="UP000604046">
    <property type="component" value="Unassembled WGS sequence"/>
</dbReference>
<name>A0A812MNC4_9DINO</name>
<evidence type="ECO:0000256" key="4">
    <source>
        <dbReference type="SAM" id="MobiDB-lite"/>
    </source>
</evidence>
<evidence type="ECO:0000313" key="6">
    <source>
        <dbReference type="EMBL" id="CAE7262820.1"/>
    </source>
</evidence>
<evidence type="ECO:0000256" key="1">
    <source>
        <dbReference type="ARBA" id="ARBA00008140"/>
    </source>
</evidence>
<dbReference type="EMBL" id="CAJNDS010001506">
    <property type="protein sequence ID" value="CAE7262820.1"/>
    <property type="molecule type" value="Genomic_DNA"/>
</dbReference>
<keyword evidence="2" id="KW-0645">Protease</keyword>
<feature type="region of interest" description="Disordered" evidence="4">
    <location>
        <begin position="187"/>
        <end position="221"/>
    </location>
</feature>
<dbReference type="Gene3D" id="3.90.1720.30">
    <property type="entry name" value="PPPDE domains"/>
    <property type="match status" value="1"/>
</dbReference>
<feature type="compositionally biased region" description="Basic and acidic residues" evidence="4">
    <location>
        <begin position="266"/>
        <end position="276"/>
    </location>
</feature>
<dbReference type="PANTHER" id="PTHR12378:SF80">
    <property type="entry name" value="IP06716P-RELATED"/>
    <property type="match status" value="1"/>
</dbReference>
<dbReference type="AlphaFoldDB" id="A0A812MNC4"/>
<comment type="caution">
    <text evidence="6">The sequence shown here is derived from an EMBL/GenBank/DDBJ whole genome shotgun (WGS) entry which is preliminary data.</text>
</comment>
<evidence type="ECO:0000313" key="7">
    <source>
        <dbReference type="Proteomes" id="UP000604046"/>
    </source>
</evidence>
<dbReference type="InterPro" id="IPR042266">
    <property type="entry name" value="PPPDE_sf"/>
</dbReference>
<dbReference type="PANTHER" id="PTHR12378">
    <property type="entry name" value="DESUMOYLATING ISOPEPTIDASE"/>
    <property type="match status" value="1"/>
</dbReference>
<protein>
    <submittedName>
        <fullName evidence="6">Desi2 protein</fullName>
    </submittedName>
</protein>
<accession>A0A812MNC4</accession>
<dbReference type="SMART" id="SM01179">
    <property type="entry name" value="DUF862"/>
    <property type="match status" value="1"/>
</dbReference>
<dbReference type="GO" id="GO:0101005">
    <property type="term" value="F:deubiquitinase activity"/>
    <property type="evidence" value="ECO:0007669"/>
    <property type="project" value="TreeGrafter"/>
</dbReference>
<dbReference type="GO" id="GO:0006508">
    <property type="term" value="P:proteolysis"/>
    <property type="evidence" value="ECO:0007669"/>
    <property type="project" value="UniProtKB-KW"/>
</dbReference>
<keyword evidence="7" id="KW-1185">Reference proteome</keyword>
<dbReference type="OrthoDB" id="442885at2759"/>
<dbReference type="GO" id="GO:0016579">
    <property type="term" value="P:protein deubiquitination"/>
    <property type="evidence" value="ECO:0007669"/>
    <property type="project" value="TreeGrafter"/>
</dbReference>
<keyword evidence="3" id="KW-0378">Hydrolase</keyword>
<evidence type="ECO:0000256" key="3">
    <source>
        <dbReference type="ARBA" id="ARBA00022801"/>
    </source>
</evidence>
<feature type="compositionally biased region" description="Basic residues" evidence="4">
    <location>
        <begin position="187"/>
        <end position="198"/>
    </location>
</feature>
<feature type="domain" description="PPPDE" evidence="5">
    <location>
        <begin position="4"/>
        <end position="143"/>
    </location>
</feature>
<organism evidence="6 7">
    <name type="scientific">Symbiodinium natans</name>
    <dbReference type="NCBI Taxonomy" id="878477"/>
    <lineage>
        <taxon>Eukaryota</taxon>
        <taxon>Sar</taxon>
        <taxon>Alveolata</taxon>
        <taxon>Dinophyceae</taxon>
        <taxon>Suessiales</taxon>
        <taxon>Symbiodiniaceae</taxon>
        <taxon>Symbiodinium</taxon>
    </lineage>
</organism>
<dbReference type="Pfam" id="PF05903">
    <property type="entry name" value="Peptidase_C97"/>
    <property type="match status" value="1"/>
</dbReference>
<gene>
    <name evidence="6" type="primary">desi2</name>
    <name evidence="6" type="ORF">SNAT2548_LOCUS13795</name>
</gene>
<sequence length="299" mass="32468">MPVHPVVLHIYDLHRSFRGANVFLKALGTGFFHVGLEVHGKEWSFRSSASGEEAEVSGIFDCAPQGCDSPSGHAYKESLVLGETCFSHDDVDMLVNYLASDWKMSGYDLIRRNCCHFCDVLSMALGAGHVPPWLCSAAAALRGPRCICGEEDPVHLKDLHHACTAAETIKSLQAREPKLASIKRAKKVRQAAGRRHSRNVKDPSTLSIGGGLPDALSKDQGGSSCEVMMGTCAQQSNVDHLKQEGPVLLSNRRSNPALPFTWPPKDSGKSRTADDVGHADKDQMKVVLQLKHAEFCASL</sequence>
<dbReference type="InterPro" id="IPR008580">
    <property type="entry name" value="PPPDE_dom"/>
</dbReference>
<evidence type="ECO:0000259" key="5">
    <source>
        <dbReference type="PROSITE" id="PS51858"/>
    </source>
</evidence>
<feature type="region of interest" description="Disordered" evidence="4">
    <location>
        <begin position="250"/>
        <end position="276"/>
    </location>
</feature>
<dbReference type="PROSITE" id="PS51858">
    <property type="entry name" value="PPPDE"/>
    <property type="match status" value="1"/>
</dbReference>
<evidence type="ECO:0000256" key="2">
    <source>
        <dbReference type="ARBA" id="ARBA00022670"/>
    </source>
</evidence>
<comment type="similarity">
    <text evidence="1">Belongs to the DeSI family.</text>
</comment>
<proteinExistence type="inferred from homology"/>
<reference evidence="6" key="1">
    <citation type="submission" date="2021-02" db="EMBL/GenBank/DDBJ databases">
        <authorList>
            <person name="Dougan E. K."/>
            <person name="Rhodes N."/>
            <person name="Thang M."/>
            <person name="Chan C."/>
        </authorList>
    </citation>
    <scope>NUCLEOTIDE SEQUENCE</scope>
</reference>